<accession>A0A9P4M662</accession>
<dbReference type="EMBL" id="ML978126">
    <property type="protein sequence ID" value="KAF2098893.1"/>
    <property type="molecule type" value="Genomic_DNA"/>
</dbReference>
<feature type="compositionally biased region" description="Basic and acidic residues" evidence="1">
    <location>
        <begin position="40"/>
        <end position="49"/>
    </location>
</feature>
<dbReference type="AlphaFoldDB" id="A0A9P4M662"/>
<evidence type="ECO:0000313" key="2">
    <source>
        <dbReference type="EMBL" id="KAF2098893.1"/>
    </source>
</evidence>
<feature type="region of interest" description="Disordered" evidence="1">
    <location>
        <begin position="24"/>
        <end position="49"/>
    </location>
</feature>
<name>A0A9P4M662_9PEZI</name>
<dbReference type="InterPro" id="IPR053221">
    <property type="entry name" value="Burnettramic_acid_biosynth"/>
</dbReference>
<dbReference type="OrthoDB" id="3433125at2759"/>
<dbReference type="PANTHER" id="PTHR38887:SF1">
    <property type="entry name" value="RAS MODIFICATION PROTEIN ERF4"/>
    <property type="match status" value="1"/>
</dbReference>
<dbReference type="Proteomes" id="UP000799772">
    <property type="component" value="Unassembled WGS sequence"/>
</dbReference>
<dbReference type="PANTHER" id="PTHR38887">
    <property type="entry name" value="CHROMOSOME 21, WHOLE GENOME SHOTGUN SEQUENCE"/>
    <property type="match status" value="1"/>
</dbReference>
<organism evidence="2 3">
    <name type="scientific">Rhizodiscina lignyota</name>
    <dbReference type="NCBI Taxonomy" id="1504668"/>
    <lineage>
        <taxon>Eukaryota</taxon>
        <taxon>Fungi</taxon>
        <taxon>Dikarya</taxon>
        <taxon>Ascomycota</taxon>
        <taxon>Pezizomycotina</taxon>
        <taxon>Dothideomycetes</taxon>
        <taxon>Pleosporomycetidae</taxon>
        <taxon>Aulographales</taxon>
        <taxon>Rhizodiscinaceae</taxon>
        <taxon>Rhizodiscina</taxon>
    </lineage>
</organism>
<evidence type="ECO:0000256" key="1">
    <source>
        <dbReference type="SAM" id="MobiDB-lite"/>
    </source>
</evidence>
<reference evidence="2" key="1">
    <citation type="journal article" date="2020" name="Stud. Mycol.">
        <title>101 Dothideomycetes genomes: a test case for predicting lifestyles and emergence of pathogens.</title>
        <authorList>
            <person name="Haridas S."/>
            <person name="Albert R."/>
            <person name="Binder M."/>
            <person name="Bloem J."/>
            <person name="Labutti K."/>
            <person name="Salamov A."/>
            <person name="Andreopoulos B."/>
            <person name="Baker S."/>
            <person name="Barry K."/>
            <person name="Bills G."/>
            <person name="Bluhm B."/>
            <person name="Cannon C."/>
            <person name="Castanera R."/>
            <person name="Culley D."/>
            <person name="Daum C."/>
            <person name="Ezra D."/>
            <person name="Gonzalez J."/>
            <person name="Henrissat B."/>
            <person name="Kuo A."/>
            <person name="Liang C."/>
            <person name="Lipzen A."/>
            <person name="Lutzoni F."/>
            <person name="Magnuson J."/>
            <person name="Mondo S."/>
            <person name="Nolan M."/>
            <person name="Ohm R."/>
            <person name="Pangilinan J."/>
            <person name="Park H.-J."/>
            <person name="Ramirez L."/>
            <person name="Alfaro M."/>
            <person name="Sun H."/>
            <person name="Tritt A."/>
            <person name="Yoshinaga Y."/>
            <person name="Zwiers L.-H."/>
            <person name="Turgeon B."/>
            <person name="Goodwin S."/>
            <person name="Spatafora J."/>
            <person name="Crous P."/>
            <person name="Grigoriev I."/>
        </authorList>
    </citation>
    <scope>NUCLEOTIDE SEQUENCE</scope>
    <source>
        <strain evidence="2">CBS 133067</strain>
    </source>
</reference>
<evidence type="ECO:0000313" key="3">
    <source>
        <dbReference type="Proteomes" id="UP000799772"/>
    </source>
</evidence>
<keyword evidence="3" id="KW-1185">Reference proteome</keyword>
<sequence>MDHIIHAGVKGITKSIAVTSEAIAGRKKNGSDSSNGHANGTERHHDEDLNRTELEWELDEIAAEQDPPSYEAALNGGPVTATTAEQVSQRSLNTHQNATAPPKYTPCPITQVILLPQRRPKDRNRGFVRAYPPILGEVNGIYQDMFLDFITEFDKALQASPKFDVINIASFGVGHVPTAICLLANPREGTANGGAVQDVQVHYRSNEYLDRINDTLFKPRGLFAMVTTYKPELADDLILQANTTKPTVSITKPPEDQSRTRQTLKRLRHSFGEAGSDVQLPEFAPLVYPSLDHALTSQALPQNTIQRNYAAVNDYLDRRAQVDFVMSNRDLEFAKALPPQKKFVNRFCDPNHPVNSGSLFGLITGGTFDPIAMGRVRRAESKAKRNGEAPLTEQEKHDAYMGRQVRGRVTGTPSKKVPILSKMLKHDVLYLIIVNMPTEAEMEEVRQALRSAQTG</sequence>
<comment type="caution">
    <text evidence="2">The sequence shown here is derived from an EMBL/GenBank/DDBJ whole genome shotgun (WGS) entry which is preliminary data.</text>
</comment>
<protein>
    <submittedName>
        <fullName evidence="2">Uncharacterized protein</fullName>
    </submittedName>
</protein>
<gene>
    <name evidence="2" type="ORF">NA57DRAFT_76127</name>
</gene>
<proteinExistence type="predicted"/>